<protein>
    <recommendedName>
        <fullName evidence="2">DUF6867 domain-containing protein</fullName>
    </recommendedName>
</protein>
<sequence length="117" mass="13753">MQGILYEEPSFWLFVLVTCIMGGWAAWMAGRACAKTWRSYTILIFYMLLLGIGVRFIHFALFEGTMVTLHYYVIDTIVLIIIGTLGYRYTRTNQMVQQYHWLYEKVSPFSFKERKGA</sequence>
<name>A0A2S9JJV2_9HYPH</name>
<evidence type="ECO:0000313" key="3">
    <source>
        <dbReference type="EMBL" id="PRD53357.1"/>
    </source>
</evidence>
<dbReference type="RefSeq" id="WP_105734362.1">
    <property type="nucleotide sequence ID" value="NZ_PVBT01000003.1"/>
</dbReference>
<gene>
    <name evidence="3" type="ORF">C5750_13320</name>
</gene>
<reference evidence="3 4" key="1">
    <citation type="submission" date="2018-02" db="EMBL/GenBank/DDBJ databases">
        <title>The draft genome of Phyllobacterium myrsinacearum DSM5892.</title>
        <authorList>
            <person name="Li L."/>
            <person name="Liu L."/>
            <person name="Zhang X."/>
            <person name="Wang T."/>
        </authorList>
    </citation>
    <scope>NUCLEOTIDE SEQUENCE [LARGE SCALE GENOMIC DNA]</scope>
    <source>
        <strain evidence="3 4">DSM 5892</strain>
    </source>
</reference>
<feature type="domain" description="DUF6867" evidence="2">
    <location>
        <begin position="10"/>
        <end position="114"/>
    </location>
</feature>
<evidence type="ECO:0000259" key="2">
    <source>
        <dbReference type="Pfam" id="PF21741"/>
    </source>
</evidence>
<dbReference type="EMBL" id="PVBT01000003">
    <property type="protein sequence ID" value="PRD53357.1"/>
    <property type="molecule type" value="Genomic_DNA"/>
</dbReference>
<feature type="transmembrane region" description="Helical" evidence="1">
    <location>
        <begin position="12"/>
        <end position="30"/>
    </location>
</feature>
<evidence type="ECO:0000313" key="4">
    <source>
        <dbReference type="Proteomes" id="UP000238563"/>
    </source>
</evidence>
<keyword evidence="1" id="KW-1133">Transmembrane helix</keyword>
<keyword evidence="4" id="KW-1185">Reference proteome</keyword>
<keyword evidence="1" id="KW-0472">Membrane</keyword>
<dbReference type="Pfam" id="PF21741">
    <property type="entry name" value="DUF6867"/>
    <property type="match status" value="1"/>
</dbReference>
<organism evidence="3 4">
    <name type="scientific">Phyllobacterium myrsinacearum</name>
    <dbReference type="NCBI Taxonomy" id="28101"/>
    <lineage>
        <taxon>Bacteria</taxon>
        <taxon>Pseudomonadati</taxon>
        <taxon>Pseudomonadota</taxon>
        <taxon>Alphaproteobacteria</taxon>
        <taxon>Hyphomicrobiales</taxon>
        <taxon>Phyllobacteriaceae</taxon>
        <taxon>Phyllobacterium</taxon>
    </lineage>
</organism>
<dbReference type="InterPro" id="IPR049201">
    <property type="entry name" value="DUF6867"/>
</dbReference>
<comment type="caution">
    <text evidence="3">The sequence shown here is derived from an EMBL/GenBank/DDBJ whole genome shotgun (WGS) entry which is preliminary data.</text>
</comment>
<feature type="transmembrane region" description="Helical" evidence="1">
    <location>
        <begin position="42"/>
        <end position="62"/>
    </location>
</feature>
<proteinExistence type="predicted"/>
<dbReference type="OrthoDB" id="9806174at2"/>
<keyword evidence="1" id="KW-0812">Transmembrane</keyword>
<accession>A0A2S9JJV2</accession>
<feature type="transmembrane region" description="Helical" evidence="1">
    <location>
        <begin position="68"/>
        <end position="87"/>
    </location>
</feature>
<evidence type="ECO:0000256" key="1">
    <source>
        <dbReference type="SAM" id="Phobius"/>
    </source>
</evidence>
<dbReference type="Proteomes" id="UP000238563">
    <property type="component" value="Unassembled WGS sequence"/>
</dbReference>
<dbReference type="AlphaFoldDB" id="A0A2S9JJV2"/>